<protein>
    <submittedName>
        <fullName evidence="4">Plasmid partitioning protein RepB</fullName>
    </submittedName>
</protein>
<evidence type="ECO:0000256" key="1">
    <source>
        <dbReference type="ARBA" id="ARBA00006295"/>
    </source>
</evidence>
<dbReference type="RefSeq" id="WP_189634978.1">
    <property type="nucleotide sequence ID" value="NZ_BMYQ01000014.1"/>
</dbReference>
<feature type="region of interest" description="Disordered" evidence="2">
    <location>
        <begin position="1"/>
        <end position="23"/>
    </location>
</feature>
<dbReference type="InterPro" id="IPR036086">
    <property type="entry name" value="ParB/Sulfiredoxin_sf"/>
</dbReference>
<keyword evidence="5" id="KW-1185">Reference proteome</keyword>
<evidence type="ECO:0000256" key="2">
    <source>
        <dbReference type="SAM" id="MobiDB-lite"/>
    </source>
</evidence>
<dbReference type="NCBIfam" id="TIGR03454">
    <property type="entry name" value="partition_RepB"/>
    <property type="match status" value="1"/>
</dbReference>
<dbReference type="GO" id="GO:0003677">
    <property type="term" value="F:DNA binding"/>
    <property type="evidence" value="ECO:0007669"/>
    <property type="project" value="InterPro"/>
</dbReference>
<evidence type="ECO:0000259" key="3">
    <source>
        <dbReference type="SMART" id="SM00470"/>
    </source>
</evidence>
<dbReference type="InterPro" id="IPR050336">
    <property type="entry name" value="Chromosome_partition/occlusion"/>
</dbReference>
<dbReference type="NCBIfam" id="TIGR00180">
    <property type="entry name" value="parB_part"/>
    <property type="match status" value="1"/>
</dbReference>
<gene>
    <name evidence="4" type="primary">repB1</name>
    <name evidence="4" type="ORF">GCM10011452_32930</name>
</gene>
<dbReference type="EMBL" id="BMYQ01000014">
    <property type="protein sequence ID" value="GGW42054.1"/>
    <property type="molecule type" value="Genomic_DNA"/>
</dbReference>
<dbReference type="CDD" id="cd16405">
    <property type="entry name" value="RepB_like_N"/>
    <property type="match status" value="1"/>
</dbReference>
<evidence type="ECO:0000313" key="5">
    <source>
        <dbReference type="Proteomes" id="UP000628984"/>
    </source>
</evidence>
<dbReference type="Pfam" id="PF02195">
    <property type="entry name" value="ParB_N"/>
    <property type="match status" value="1"/>
</dbReference>
<dbReference type="Gene3D" id="3.90.1530.30">
    <property type="match status" value="1"/>
</dbReference>
<name>A0A918MPN9_9RHOB</name>
<dbReference type="InterPro" id="IPR017819">
    <property type="entry name" value="Plasmid_partition_RepB"/>
</dbReference>
<evidence type="ECO:0000313" key="4">
    <source>
        <dbReference type="EMBL" id="GGW42054.1"/>
    </source>
</evidence>
<reference evidence="4" key="1">
    <citation type="journal article" date="2014" name="Int. J. Syst. Evol. Microbiol.">
        <title>Complete genome sequence of Corynebacterium casei LMG S-19264T (=DSM 44701T), isolated from a smear-ripened cheese.</title>
        <authorList>
            <consortium name="US DOE Joint Genome Institute (JGI-PGF)"/>
            <person name="Walter F."/>
            <person name="Albersmeier A."/>
            <person name="Kalinowski J."/>
            <person name="Ruckert C."/>
        </authorList>
    </citation>
    <scope>NUCLEOTIDE SEQUENCE</scope>
    <source>
        <strain evidence="4">KCTC 23714</strain>
    </source>
</reference>
<dbReference type="InterPro" id="IPR011111">
    <property type="entry name" value="Plasmid_RepB"/>
</dbReference>
<sequence length="345" mass="37145">MSRKISFEIPSDPPPVAPAAAPAKAPALSGMAGSLQKAAADTQATRRRLEEVETALADARAMGVVELAPDLIDQSEFSDRFSHDDPELAGLTASLAQFGQRVPILVTAKPDGRYQIVYGRRRLEAMRQLGRPVQALIRHLDPVEALRAQGQENTYRRDLSWIEKAVFALTLAQHGKDSDFIRSTLNVDISGLSRMDTVTRSLRQWTGTDAALRSFLMKIGPAPTIGRDRWYAIAQLLDKVTFPAGNPEVIAGAIHAAAHTSSDDRFLLFQRLIEQAMPKVTKRLSAGPVTVALSGKHHATVKAGAAGVAITIPSKGDPALTEWISKNPEAAIAALRKAAEGDGDL</sequence>
<feature type="domain" description="ParB-like N-terminal" evidence="3">
    <location>
        <begin position="65"/>
        <end position="154"/>
    </location>
</feature>
<accession>A0A918MPN9</accession>
<dbReference type="PANTHER" id="PTHR33375:SF1">
    <property type="entry name" value="CHROMOSOME-PARTITIONING PROTEIN PARB-RELATED"/>
    <property type="match status" value="1"/>
</dbReference>
<dbReference type="InterPro" id="IPR004437">
    <property type="entry name" value="ParB/RepB/Spo0J"/>
</dbReference>
<dbReference type="GO" id="GO:0007059">
    <property type="term" value="P:chromosome segregation"/>
    <property type="evidence" value="ECO:0007669"/>
    <property type="project" value="TreeGrafter"/>
</dbReference>
<dbReference type="GO" id="GO:0005694">
    <property type="term" value="C:chromosome"/>
    <property type="evidence" value="ECO:0007669"/>
    <property type="project" value="TreeGrafter"/>
</dbReference>
<dbReference type="SUPFAM" id="SSF110849">
    <property type="entry name" value="ParB/Sulfiredoxin"/>
    <property type="match status" value="1"/>
</dbReference>
<proteinExistence type="inferred from homology"/>
<reference evidence="4" key="2">
    <citation type="submission" date="2020-09" db="EMBL/GenBank/DDBJ databases">
        <authorList>
            <person name="Sun Q."/>
            <person name="Kim S."/>
        </authorList>
    </citation>
    <scope>NUCLEOTIDE SEQUENCE</scope>
    <source>
        <strain evidence="4">KCTC 23714</strain>
    </source>
</reference>
<organism evidence="4 5">
    <name type="scientific">Gemmobacter lanyuensis</name>
    <dbReference type="NCBI Taxonomy" id="1054497"/>
    <lineage>
        <taxon>Bacteria</taxon>
        <taxon>Pseudomonadati</taxon>
        <taxon>Pseudomonadota</taxon>
        <taxon>Alphaproteobacteria</taxon>
        <taxon>Rhodobacterales</taxon>
        <taxon>Paracoccaceae</taxon>
        <taxon>Gemmobacter</taxon>
    </lineage>
</organism>
<dbReference type="InterPro" id="IPR003115">
    <property type="entry name" value="ParB_N"/>
</dbReference>
<comment type="caution">
    <text evidence="4">The sequence shown here is derived from an EMBL/GenBank/DDBJ whole genome shotgun (WGS) entry which is preliminary data.</text>
</comment>
<dbReference type="PANTHER" id="PTHR33375">
    <property type="entry name" value="CHROMOSOME-PARTITIONING PROTEIN PARB-RELATED"/>
    <property type="match status" value="1"/>
</dbReference>
<dbReference type="AlphaFoldDB" id="A0A918MPN9"/>
<comment type="similarity">
    <text evidence="1">Belongs to the ParB family.</text>
</comment>
<dbReference type="SMART" id="SM00470">
    <property type="entry name" value="ParB"/>
    <property type="match status" value="1"/>
</dbReference>
<dbReference type="Proteomes" id="UP000628984">
    <property type="component" value="Unassembled WGS sequence"/>
</dbReference>
<dbReference type="InterPro" id="IPR037972">
    <property type="entry name" value="RepB_N"/>
</dbReference>
<dbReference type="Pfam" id="PF07506">
    <property type="entry name" value="RepB"/>
    <property type="match status" value="1"/>
</dbReference>